<evidence type="ECO:0000313" key="2">
    <source>
        <dbReference type="Proteomes" id="UP001203297"/>
    </source>
</evidence>
<dbReference type="AlphaFoldDB" id="A0AAD4LTM9"/>
<dbReference type="Proteomes" id="UP001203297">
    <property type="component" value="Unassembled WGS sequence"/>
</dbReference>
<name>A0AAD4LTM9_9AGAM</name>
<comment type="caution">
    <text evidence="1">The sequence shown here is derived from an EMBL/GenBank/DDBJ whole genome shotgun (WGS) entry which is preliminary data.</text>
</comment>
<dbReference type="EMBL" id="WTXG01000301">
    <property type="protein sequence ID" value="KAI0289540.1"/>
    <property type="molecule type" value="Genomic_DNA"/>
</dbReference>
<protein>
    <submittedName>
        <fullName evidence="1">Uncharacterized protein</fullName>
    </submittedName>
</protein>
<organism evidence="1 2">
    <name type="scientific">Multifurca ochricompacta</name>
    <dbReference type="NCBI Taxonomy" id="376703"/>
    <lineage>
        <taxon>Eukaryota</taxon>
        <taxon>Fungi</taxon>
        <taxon>Dikarya</taxon>
        <taxon>Basidiomycota</taxon>
        <taxon>Agaricomycotina</taxon>
        <taxon>Agaricomycetes</taxon>
        <taxon>Russulales</taxon>
        <taxon>Russulaceae</taxon>
        <taxon>Multifurca</taxon>
    </lineage>
</organism>
<accession>A0AAD4LTM9</accession>
<proteinExistence type="predicted"/>
<reference evidence="1" key="1">
    <citation type="journal article" date="2022" name="New Phytol.">
        <title>Evolutionary transition to the ectomycorrhizal habit in the genomes of a hyperdiverse lineage of mushroom-forming fungi.</title>
        <authorList>
            <person name="Looney B."/>
            <person name="Miyauchi S."/>
            <person name="Morin E."/>
            <person name="Drula E."/>
            <person name="Courty P.E."/>
            <person name="Kohler A."/>
            <person name="Kuo A."/>
            <person name="LaButti K."/>
            <person name="Pangilinan J."/>
            <person name="Lipzen A."/>
            <person name="Riley R."/>
            <person name="Andreopoulos W."/>
            <person name="He G."/>
            <person name="Johnson J."/>
            <person name="Nolan M."/>
            <person name="Tritt A."/>
            <person name="Barry K.W."/>
            <person name="Grigoriev I.V."/>
            <person name="Nagy L.G."/>
            <person name="Hibbett D."/>
            <person name="Henrissat B."/>
            <person name="Matheny P.B."/>
            <person name="Labbe J."/>
            <person name="Martin F.M."/>
        </authorList>
    </citation>
    <scope>NUCLEOTIDE SEQUENCE</scope>
    <source>
        <strain evidence="1">BPL690</strain>
    </source>
</reference>
<evidence type="ECO:0000313" key="1">
    <source>
        <dbReference type="EMBL" id="KAI0289540.1"/>
    </source>
</evidence>
<gene>
    <name evidence="1" type="ORF">B0F90DRAFT_1793271</name>
</gene>
<keyword evidence="2" id="KW-1185">Reference proteome</keyword>
<sequence length="62" mass="6720">MPFLLNTRSTFTPPSQSPLTPAPAMTLPWTWVTLHGLKSSTIVVTLATYWSSSRTCGPSPSL</sequence>